<evidence type="ECO:0000256" key="1">
    <source>
        <dbReference type="SAM" id="MobiDB-lite"/>
    </source>
</evidence>
<protein>
    <submittedName>
        <fullName evidence="2">Uncharacterized protein</fullName>
    </submittedName>
</protein>
<dbReference type="EMBL" id="JBAMMX010000007">
    <property type="protein sequence ID" value="KAK6935685.1"/>
    <property type="molecule type" value="Genomic_DNA"/>
</dbReference>
<sequence>MQVLVLTIPLKCKSVKMVAGGRANAFNIGIQINCSCFLQSIVSSIYLCASLSFSPGANQWILQNRVEQNKSNLAEIPHFAGSSFRDGIKKRNSRNLHERQQRY</sequence>
<evidence type="ECO:0000313" key="3">
    <source>
        <dbReference type="Proteomes" id="UP001370490"/>
    </source>
</evidence>
<evidence type="ECO:0000313" key="2">
    <source>
        <dbReference type="EMBL" id="KAK6935685.1"/>
    </source>
</evidence>
<reference evidence="2 3" key="1">
    <citation type="submission" date="2023-12" db="EMBL/GenBank/DDBJ databases">
        <title>A high-quality genome assembly for Dillenia turbinata (Dilleniales).</title>
        <authorList>
            <person name="Chanderbali A."/>
        </authorList>
    </citation>
    <scope>NUCLEOTIDE SEQUENCE [LARGE SCALE GENOMIC DNA]</scope>
    <source>
        <strain evidence="2">LSX21</strain>
        <tissue evidence="2">Leaf</tissue>
    </source>
</reference>
<accession>A0AAN8ZIP3</accession>
<feature type="region of interest" description="Disordered" evidence="1">
    <location>
        <begin position="84"/>
        <end position="103"/>
    </location>
</feature>
<keyword evidence="3" id="KW-1185">Reference proteome</keyword>
<gene>
    <name evidence="2" type="ORF">RJ641_032715</name>
</gene>
<proteinExistence type="predicted"/>
<comment type="caution">
    <text evidence="2">The sequence shown here is derived from an EMBL/GenBank/DDBJ whole genome shotgun (WGS) entry which is preliminary data.</text>
</comment>
<dbReference type="AlphaFoldDB" id="A0AAN8ZIP3"/>
<name>A0AAN8ZIP3_9MAGN</name>
<dbReference type="Proteomes" id="UP001370490">
    <property type="component" value="Unassembled WGS sequence"/>
</dbReference>
<organism evidence="2 3">
    <name type="scientific">Dillenia turbinata</name>
    <dbReference type="NCBI Taxonomy" id="194707"/>
    <lineage>
        <taxon>Eukaryota</taxon>
        <taxon>Viridiplantae</taxon>
        <taxon>Streptophyta</taxon>
        <taxon>Embryophyta</taxon>
        <taxon>Tracheophyta</taxon>
        <taxon>Spermatophyta</taxon>
        <taxon>Magnoliopsida</taxon>
        <taxon>eudicotyledons</taxon>
        <taxon>Gunneridae</taxon>
        <taxon>Pentapetalae</taxon>
        <taxon>Dilleniales</taxon>
        <taxon>Dilleniaceae</taxon>
        <taxon>Dillenia</taxon>
    </lineage>
</organism>